<name>A0AAD7A1U7_9AGAR</name>
<feature type="region of interest" description="Disordered" evidence="1">
    <location>
        <begin position="1"/>
        <end position="27"/>
    </location>
</feature>
<evidence type="ECO:0000256" key="1">
    <source>
        <dbReference type="SAM" id="MobiDB-lite"/>
    </source>
</evidence>
<reference evidence="2" key="1">
    <citation type="submission" date="2023-03" db="EMBL/GenBank/DDBJ databases">
        <title>Massive genome expansion in bonnet fungi (Mycena s.s.) driven by repeated elements and novel gene families across ecological guilds.</title>
        <authorList>
            <consortium name="Lawrence Berkeley National Laboratory"/>
            <person name="Harder C.B."/>
            <person name="Miyauchi S."/>
            <person name="Viragh M."/>
            <person name="Kuo A."/>
            <person name="Thoen E."/>
            <person name="Andreopoulos B."/>
            <person name="Lu D."/>
            <person name="Skrede I."/>
            <person name="Drula E."/>
            <person name="Henrissat B."/>
            <person name="Morin E."/>
            <person name="Kohler A."/>
            <person name="Barry K."/>
            <person name="LaButti K."/>
            <person name="Morin E."/>
            <person name="Salamov A."/>
            <person name="Lipzen A."/>
            <person name="Mereny Z."/>
            <person name="Hegedus B."/>
            <person name="Baldrian P."/>
            <person name="Stursova M."/>
            <person name="Weitz H."/>
            <person name="Taylor A."/>
            <person name="Grigoriev I.V."/>
            <person name="Nagy L.G."/>
            <person name="Martin F."/>
            <person name="Kauserud H."/>
        </authorList>
    </citation>
    <scope>NUCLEOTIDE SEQUENCE</scope>
    <source>
        <strain evidence="2">CBHHK002</strain>
    </source>
</reference>
<accession>A0AAD7A1U7</accession>
<dbReference type="EMBL" id="JARIHO010000019">
    <property type="protein sequence ID" value="KAJ7347357.1"/>
    <property type="molecule type" value="Genomic_DNA"/>
</dbReference>
<dbReference type="Proteomes" id="UP001218218">
    <property type="component" value="Unassembled WGS sequence"/>
</dbReference>
<sequence>MDKKKAEDEGQIFAEEHSHGQSHPALSCFAPTAERPRDDARSPTLRARSTIGRLLSVTLTYRFPIGKTFPITKTIALDTAFDVAKTVRARLVSLDPFPFLHPVLSPCASVHTNLSAHRRTRTYSCICARHCASAHAHFRALARVPVYRRIRIYRASAHAPAYQRIRIIYSASAPARQHRRIFRASALATAQAHKAIFMRARDTPEASPISSLHQVSFHLDILPYDPTFQVAKAPPTTQACSFDIESFHYTHKFFLDDCTSFGLRLARGSHVSKPRYLISTAATQPAVNLAAPSSATPTPRLPSRIVSFHHL</sequence>
<evidence type="ECO:0000313" key="3">
    <source>
        <dbReference type="Proteomes" id="UP001218218"/>
    </source>
</evidence>
<comment type="caution">
    <text evidence="2">The sequence shown here is derived from an EMBL/GenBank/DDBJ whole genome shotgun (WGS) entry which is preliminary data.</text>
</comment>
<gene>
    <name evidence="2" type="ORF">DFH08DRAFT_1080357</name>
</gene>
<organism evidence="2 3">
    <name type="scientific">Mycena albidolilacea</name>
    <dbReference type="NCBI Taxonomy" id="1033008"/>
    <lineage>
        <taxon>Eukaryota</taxon>
        <taxon>Fungi</taxon>
        <taxon>Dikarya</taxon>
        <taxon>Basidiomycota</taxon>
        <taxon>Agaricomycotina</taxon>
        <taxon>Agaricomycetes</taxon>
        <taxon>Agaricomycetidae</taxon>
        <taxon>Agaricales</taxon>
        <taxon>Marasmiineae</taxon>
        <taxon>Mycenaceae</taxon>
        <taxon>Mycena</taxon>
    </lineage>
</organism>
<protein>
    <submittedName>
        <fullName evidence="2">Uncharacterized protein</fullName>
    </submittedName>
</protein>
<feature type="compositionally biased region" description="Basic and acidic residues" evidence="1">
    <location>
        <begin position="1"/>
        <end position="19"/>
    </location>
</feature>
<dbReference type="AlphaFoldDB" id="A0AAD7A1U7"/>
<keyword evidence="3" id="KW-1185">Reference proteome</keyword>
<evidence type="ECO:0000313" key="2">
    <source>
        <dbReference type="EMBL" id="KAJ7347357.1"/>
    </source>
</evidence>
<proteinExistence type="predicted"/>